<gene>
    <name evidence="3" type="ORF">SAMN02745355_0232</name>
</gene>
<dbReference type="EMBL" id="FWYE01000001">
    <property type="protein sequence ID" value="SMD30354.1"/>
    <property type="molecule type" value="Genomic_DNA"/>
</dbReference>
<dbReference type="AlphaFoldDB" id="A0A8G2FVR9"/>
<dbReference type="Pfam" id="PF01881">
    <property type="entry name" value="Cas_Cas6_C"/>
    <property type="match status" value="1"/>
</dbReference>
<sequence>MKLVIELTQNQKTISYSDIYSIFENIIFEIGRSKPLIKSAMIDDFSYYCGSHPLPYKGRISNNTISYGKYRIYISSGYYKIIDDIMDAIKSGNVKHRLMRINSVKMENNNCFFDTANMISRSPVIIKYNGEYIDANNRNFVDAIKNDIIKKYSFTGLNGYIDFIKIIHFKTLNLRINNEDIKASMIKFTIMSDNKIINNILNTGIGELTKSGFGFIDEERMPLDFGIMY</sequence>
<keyword evidence="1" id="KW-0051">Antiviral defense</keyword>
<dbReference type="GO" id="GO:0051607">
    <property type="term" value="P:defense response to virus"/>
    <property type="evidence" value="ECO:0007669"/>
    <property type="project" value="UniProtKB-KW"/>
</dbReference>
<dbReference type="Gene3D" id="3.30.70.1900">
    <property type="match status" value="1"/>
</dbReference>
<feature type="domain" description="CRISPR associated protein Cas6 C-terminal" evidence="2">
    <location>
        <begin position="121"/>
        <end position="217"/>
    </location>
</feature>
<reference evidence="3 4" key="1">
    <citation type="submission" date="2017-04" db="EMBL/GenBank/DDBJ databases">
        <authorList>
            <person name="Varghese N."/>
            <person name="Submissions S."/>
        </authorList>
    </citation>
    <scope>NUCLEOTIDE SEQUENCE [LARGE SCALE GENOMIC DNA]</scope>
    <source>
        <strain evidence="3 4">DSM 9789</strain>
    </source>
</reference>
<accession>A0A8G2FVR9</accession>
<comment type="caution">
    <text evidence="3">The sequence shown here is derived from an EMBL/GenBank/DDBJ whole genome shotgun (WGS) entry which is preliminary data.</text>
</comment>
<protein>
    <submittedName>
        <fullName evidence="3">CRISPR-associated protein, Cas6 family</fullName>
    </submittedName>
</protein>
<dbReference type="NCBIfam" id="TIGR01877">
    <property type="entry name" value="cas_cas6"/>
    <property type="match status" value="1"/>
</dbReference>
<dbReference type="InterPro" id="IPR049435">
    <property type="entry name" value="Cas_Cas6_C"/>
</dbReference>
<dbReference type="RefSeq" id="WP_084272372.1">
    <property type="nucleotide sequence ID" value="NZ_FWYE01000001.1"/>
</dbReference>
<evidence type="ECO:0000313" key="3">
    <source>
        <dbReference type="EMBL" id="SMD30354.1"/>
    </source>
</evidence>
<dbReference type="GO" id="GO:0016788">
    <property type="term" value="F:hydrolase activity, acting on ester bonds"/>
    <property type="evidence" value="ECO:0007669"/>
    <property type="project" value="InterPro"/>
</dbReference>
<evidence type="ECO:0000259" key="2">
    <source>
        <dbReference type="Pfam" id="PF01881"/>
    </source>
</evidence>
<dbReference type="Proteomes" id="UP000192315">
    <property type="component" value="Unassembled WGS sequence"/>
</dbReference>
<evidence type="ECO:0000313" key="4">
    <source>
        <dbReference type="Proteomes" id="UP000192315"/>
    </source>
</evidence>
<name>A0A8G2FVR9_PICTO</name>
<organism evidence="3 4">
    <name type="scientific">Picrophilus torridus (strain ATCC 700027 / DSM 9790 / JCM 10055 / NBRC 100828 / KAW 2/3)</name>
    <dbReference type="NCBI Taxonomy" id="1122961"/>
    <lineage>
        <taxon>Archaea</taxon>
        <taxon>Methanobacteriati</taxon>
        <taxon>Thermoplasmatota</taxon>
        <taxon>Thermoplasmata</taxon>
        <taxon>Thermoplasmatales</taxon>
        <taxon>Picrophilaceae</taxon>
        <taxon>Picrophilus</taxon>
    </lineage>
</organism>
<keyword evidence="4" id="KW-1185">Reference proteome</keyword>
<dbReference type="InterPro" id="IPR010156">
    <property type="entry name" value="CRISPR-assoc_prot_Cas6"/>
</dbReference>
<evidence type="ECO:0000256" key="1">
    <source>
        <dbReference type="ARBA" id="ARBA00023118"/>
    </source>
</evidence>
<proteinExistence type="predicted"/>
<dbReference type="SMR" id="A0A8G2FVR9"/>